<dbReference type="AlphaFoldDB" id="A0A2D6LPP3"/>
<dbReference type="Pfam" id="PF01163">
    <property type="entry name" value="RIO1"/>
    <property type="match status" value="1"/>
</dbReference>
<keyword evidence="2" id="KW-0723">Serine/threonine-protein kinase</keyword>
<comment type="catalytic activity">
    <reaction evidence="7">
        <text>L-threonyl-[protein] + ATP = O-phospho-L-threonyl-[protein] + ADP + H(+)</text>
        <dbReference type="Rhea" id="RHEA:46608"/>
        <dbReference type="Rhea" id="RHEA-COMP:11060"/>
        <dbReference type="Rhea" id="RHEA-COMP:11605"/>
        <dbReference type="ChEBI" id="CHEBI:15378"/>
        <dbReference type="ChEBI" id="CHEBI:30013"/>
        <dbReference type="ChEBI" id="CHEBI:30616"/>
        <dbReference type="ChEBI" id="CHEBI:61977"/>
        <dbReference type="ChEBI" id="CHEBI:456216"/>
        <dbReference type="EC" id="2.7.11.1"/>
    </reaction>
</comment>
<dbReference type="GO" id="GO:0004674">
    <property type="term" value="F:protein serine/threonine kinase activity"/>
    <property type="evidence" value="ECO:0007669"/>
    <property type="project" value="UniProtKB-KW"/>
</dbReference>
<evidence type="ECO:0000256" key="2">
    <source>
        <dbReference type="ARBA" id="ARBA00022527"/>
    </source>
</evidence>
<dbReference type="EC" id="2.7.11.1" evidence="1"/>
<keyword evidence="5" id="KW-0418">Kinase</keyword>
<keyword evidence="4" id="KW-0547">Nucleotide-binding</keyword>
<evidence type="ECO:0000313" key="11">
    <source>
        <dbReference type="Proteomes" id="UP000226712"/>
    </source>
</evidence>
<evidence type="ECO:0000256" key="7">
    <source>
        <dbReference type="ARBA" id="ARBA00047899"/>
    </source>
</evidence>
<evidence type="ECO:0000256" key="4">
    <source>
        <dbReference type="ARBA" id="ARBA00022741"/>
    </source>
</evidence>
<dbReference type="InterPro" id="IPR018934">
    <property type="entry name" value="RIO_dom"/>
</dbReference>
<organism evidence="10 11">
    <name type="scientific">Candidatus Iainarchaeum sp</name>
    <dbReference type="NCBI Taxonomy" id="3101447"/>
    <lineage>
        <taxon>Archaea</taxon>
        <taxon>Candidatus Iainarchaeota</taxon>
        <taxon>Candidatus Iainarchaeia</taxon>
        <taxon>Candidatus Iainarchaeales</taxon>
        <taxon>Candidatus Iainarchaeaceae</taxon>
        <taxon>Candidatus Iainarchaeum</taxon>
    </lineage>
</organism>
<sequence>MKALSNEGAFNLFLFLFFMVIKNFLKKNNLELVEQIAKGWTSFVYLVKDSKGNFFIAKSLREKANRRDMVERESENLALANSIGVGPKLIETDFENNVVLLEFIEGRIFMEWLFFTPKKNELEKFLKELFDQAKKLDKKGLDHGQLAGKGKNIIVRKGKPVIIDFEKASAKRKAGNVNQLKSFLFVNPHSAIPKKVKEILGPDFDKFLS</sequence>
<evidence type="ECO:0000313" key="10">
    <source>
        <dbReference type="EMBL" id="MAG18074.1"/>
    </source>
</evidence>
<evidence type="ECO:0000256" key="6">
    <source>
        <dbReference type="ARBA" id="ARBA00022840"/>
    </source>
</evidence>
<keyword evidence="6" id="KW-0067">ATP-binding</keyword>
<dbReference type="GO" id="GO:0005524">
    <property type="term" value="F:ATP binding"/>
    <property type="evidence" value="ECO:0007669"/>
    <property type="project" value="UniProtKB-KW"/>
</dbReference>
<dbReference type="Gene3D" id="3.30.200.20">
    <property type="entry name" value="Phosphorylase Kinase, domain 1"/>
    <property type="match status" value="1"/>
</dbReference>
<gene>
    <name evidence="10" type="ORF">CL944_01210</name>
</gene>
<comment type="caution">
    <text evidence="10">The sequence shown here is derived from an EMBL/GenBank/DDBJ whole genome shotgun (WGS) entry which is preliminary data.</text>
</comment>
<name>A0A2D6LPP3_9ARCH</name>
<evidence type="ECO:0000256" key="1">
    <source>
        <dbReference type="ARBA" id="ARBA00012513"/>
    </source>
</evidence>
<dbReference type="Proteomes" id="UP000226712">
    <property type="component" value="Unassembled WGS sequence"/>
</dbReference>
<comment type="catalytic activity">
    <reaction evidence="8">
        <text>L-seryl-[protein] + ATP = O-phospho-L-seryl-[protein] + ADP + H(+)</text>
        <dbReference type="Rhea" id="RHEA:17989"/>
        <dbReference type="Rhea" id="RHEA-COMP:9863"/>
        <dbReference type="Rhea" id="RHEA-COMP:11604"/>
        <dbReference type="ChEBI" id="CHEBI:15378"/>
        <dbReference type="ChEBI" id="CHEBI:29999"/>
        <dbReference type="ChEBI" id="CHEBI:30616"/>
        <dbReference type="ChEBI" id="CHEBI:83421"/>
        <dbReference type="ChEBI" id="CHEBI:456216"/>
        <dbReference type="EC" id="2.7.11.1"/>
    </reaction>
</comment>
<evidence type="ECO:0000256" key="8">
    <source>
        <dbReference type="ARBA" id="ARBA00048679"/>
    </source>
</evidence>
<keyword evidence="3" id="KW-0808">Transferase</keyword>
<evidence type="ECO:0000256" key="5">
    <source>
        <dbReference type="ARBA" id="ARBA00022777"/>
    </source>
</evidence>
<proteinExistence type="predicted"/>
<dbReference type="SUPFAM" id="SSF56112">
    <property type="entry name" value="Protein kinase-like (PK-like)"/>
    <property type="match status" value="1"/>
</dbReference>
<dbReference type="InterPro" id="IPR011009">
    <property type="entry name" value="Kinase-like_dom_sf"/>
</dbReference>
<dbReference type="Gene3D" id="1.10.510.10">
    <property type="entry name" value="Transferase(Phosphotransferase) domain 1"/>
    <property type="match status" value="1"/>
</dbReference>
<evidence type="ECO:0000256" key="3">
    <source>
        <dbReference type="ARBA" id="ARBA00022679"/>
    </source>
</evidence>
<feature type="domain" description="RIO-type" evidence="9">
    <location>
        <begin position="63"/>
        <end position="168"/>
    </location>
</feature>
<accession>A0A2D6LPP3</accession>
<reference evidence="11" key="1">
    <citation type="submission" date="2017-09" db="EMBL/GenBank/DDBJ databases">
        <title>The Reconstruction of 2,631 Draft Metagenome-Assembled Genomes from the Global Oceans.</title>
        <authorList>
            <person name="Tully B.J."/>
            <person name="Graham E.D."/>
            <person name="Heidelberg J.F."/>
        </authorList>
    </citation>
    <scope>NUCLEOTIDE SEQUENCE [LARGE SCALE GENOMIC DNA]</scope>
</reference>
<protein>
    <recommendedName>
        <fullName evidence="1">non-specific serine/threonine protein kinase</fullName>
        <ecNumber evidence="1">2.7.11.1</ecNumber>
    </recommendedName>
</protein>
<dbReference type="EMBL" id="NZBD01000005">
    <property type="protein sequence ID" value="MAG18074.1"/>
    <property type="molecule type" value="Genomic_DNA"/>
</dbReference>
<evidence type="ECO:0000259" key="9">
    <source>
        <dbReference type="Pfam" id="PF01163"/>
    </source>
</evidence>